<feature type="signal peptide" evidence="2">
    <location>
        <begin position="1"/>
        <end position="35"/>
    </location>
</feature>
<evidence type="ECO:0000256" key="2">
    <source>
        <dbReference type="SAM" id="SignalP"/>
    </source>
</evidence>
<dbReference type="AlphaFoldDB" id="A0A1I0CEG4"/>
<gene>
    <name evidence="3" type="ORF">SAMN05421676_103128</name>
</gene>
<dbReference type="RefSeq" id="WP_093132757.1">
    <property type="nucleotide sequence ID" value="NZ_FOHJ01000003.1"/>
</dbReference>
<evidence type="ECO:0000256" key="1">
    <source>
        <dbReference type="SAM" id="Coils"/>
    </source>
</evidence>
<dbReference type="Proteomes" id="UP000199095">
    <property type="component" value="Unassembled WGS sequence"/>
</dbReference>
<protein>
    <submittedName>
        <fullName evidence="3">Uncharacterized protein</fullName>
    </submittedName>
</protein>
<dbReference type="EMBL" id="FOHJ01000003">
    <property type="protein sequence ID" value="SET17494.1"/>
    <property type="molecule type" value="Genomic_DNA"/>
</dbReference>
<organism evidence="3 4">
    <name type="scientific">Salinibacillus kushneri</name>
    <dbReference type="NCBI Taxonomy" id="237682"/>
    <lineage>
        <taxon>Bacteria</taxon>
        <taxon>Bacillati</taxon>
        <taxon>Bacillota</taxon>
        <taxon>Bacilli</taxon>
        <taxon>Bacillales</taxon>
        <taxon>Bacillaceae</taxon>
        <taxon>Salinibacillus</taxon>
    </lineage>
</organism>
<feature type="chain" id="PRO_5011680754" evidence="2">
    <location>
        <begin position="36"/>
        <end position="164"/>
    </location>
</feature>
<feature type="coiled-coil region" evidence="1">
    <location>
        <begin position="63"/>
        <end position="153"/>
    </location>
</feature>
<keyword evidence="4" id="KW-1185">Reference proteome</keyword>
<accession>A0A1I0CEG4</accession>
<dbReference type="OrthoDB" id="2625319at2"/>
<name>A0A1I0CEG4_9BACI</name>
<reference evidence="4" key="1">
    <citation type="submission" date="2016-10" db="EMBL/GenBank/DDBJ databases">
        <authorList>
            <person name="Varghese N."/>
            <person name="Submissions S."/>
        </authorList>
    </citation>
    <scope>NUCLEOTIDE SEQUENCE [LARGE SCALE GENOMIC DNA]</scope>
    <source>
        <strain evidence="4">CGMCC 1.3566</strain>
    </source>
</reference>
<evidence type="ECO:0000313" key="3">
    <source>
        <dbReference type="EMBL" id="SET17494.1"/>
    </source>
</evidence>
<sequence length="164" mass="19445">MSRWQIRRKRKNRKRLLGAFLLIVFFSSSMNMVFADQNIQSLLTNWFDQKKTAAIDEIEEAVDAEQQEQTQRLQKELQSEIEQLDKKLNDFTNQEKEKRVQAIQEHADELIANMNLDETEKREFVRAELKQIVQEAKNKMDNVRTELKAVEEAGQVYQPESEEK</sequence>
<keyword evidence="1" id="KW-0175">Coiled coil</keyword>
<dbReference type="STRING" id="237682.SAMN05421676_103128"/>
<proteinExistence type="predicted"/>
<keyword evidence="2" id="KW-0732">Signal</keyword>
<evidence type="ECO:0000313" key="4">
    <source>
        <dbReference type="Proteomes" id="UP000199095"/>
    </source>
</evidence>